<proteinExistence type="predicted"/>
<evidence type="ECO:0000313" key="2">
    <source>
        <dbReference type="Proteomes" id="UP000006242"/>
    </source>
</evidence>
<reference evidence="1 2" key="1">
    <citation type="journal article" date="2011" name="J. Bacteriol.">
        <title>Genome sequence of Salinisphaera shabanensis, a gammaproteobacterium from the harsh, variable environment of the brine-seawater interface of the Shaban Deep in the Red Sea.</title>
        <authorList>
            <person name="Antunes A."/>
            <person name="Alam I."/>
            <person name="Bajic V.B."/>
            <person name="Stingl U."/>
        </authorList>
    </citation>
    <scope>NUCLEOTIDE SEQUENCE [LARGE SCALE GENOMIC DNA]</scope>
    <source>
        <strain evidence="1 2">E1L3A</strain>
    </source>
</reference>
<comment type="caution">
    <text evidence="1">The sequence shown here is derived from an EMBL/GenBank/DDBJ whole genome shotgun (WGS) entry which is preliminary data.</text>
</comment>
<dbReference type="AlphaFoldDB" id="U2FWX3"/>
<dbReference type="EMBL" id="AFNV02000003">
    <property type="protein sequence ID" value="ERJ20374.1"/>
    <property type="molecule type" value="Genomic_DNA"/>
</dbReference>
<name>U2FWX3_9GAMM</name>
<sequence length="142" mass="15176">MIVRFKDGLRGHNSLQQLAVVAAATVLLGGCSAAISTTNAAADAARTVTKGVLASSRASTDASVTEPNTPRYRQTVAFVDSQRDPLRREAALGQGEHIDALADLLDTRRAELGRWMQANHGELFVAEHDAESIVARLQARRG</sequence>
<dbReference type="Pfam" id="PF11220">
    <property type="entry name" value="DUF3015"/>
    <property type="match status" value="1"/>
</dbReference>
<evidence type="ECO:0008006" key="3">
    <source>
        <dbReference type="Google" id="ProtNLM"/>
    </source>
</evidence>
<dbReference type="InterPro" id="IPR021383">
    <property type="entry name" value="DUF3015"/>
</dbReference>
<evidence type="ECO:0000313" key="1">
    <source>
        <dbReference type="EMBL" id="ERJ20374.1"/>
    </source>
</evidence>
<dbReference type="Proteomes" id="UP000006242">
    <property type="component" value="Unassembled WGS sequence"/>
</dbReference>
<keyword evidence="2" id="KW-1185">Reference proteome</keyword>
<reference evidence="1 2" key="2">
    <citation type="journal article" date="2013" name="PLoS ONE">
        <title>INDIGO - INtegrated Data Warehouse of MIcrobial GenOmes with Examples from the Red Sea Extremophiles.</title>
        <authorList>
            <person name="Alam I."/>
            <person name="Antunes A."/>
            <person name="Kamau A.A."/>
            <person name="Ba Alawi W."/>
            <person name="Kalkatawi M."/>
            <person name="Stingl U."/>
            <person name="Bajic V.B."/>
        </authorList>
    </citation>
    <scope>NUCLEOTIDE SEQUENCE [LARGE SCALE GENOMIC DNA]</scope>
    <source>
        <strain evidence="1 2">E1L3A</strain>
    </source>
</reference>
<dbReference type="OrthoDB" id="334910at2"/>
<protein>
    <recommendedName>
        <fullName evidence="3">Membrane lipoprotein</fullName>
    </recommendedName>
</protein>
<dbReference type="PROSITE" id="PS51257">
    <property type="entry name" value="PROKAR_LIPOPROTEIN"/>
    <property type="match status" value="1"/>
</dbReference>
<accession>U2FWX3</accession>
<gene>
    <name evidence="1" type="ORF">SSPSH_000484</name>
</gene>
<organism evidence="1 2">
    <name type="scientific">Salinisphaera shabanensis E1L3A</name>
    <dbReference type="NCBI Taxonomy" id="1033802"/>
    <lineage>
        <taxon>Bacteria</taxon>
        <taxon>Pseudomonadati</taxon>
        <taxon>Pseudomonadota</taxon>
        <taxon>Gammaproteobacteria</taxon>
        <taxon>Salinisphaerales</taxon>
        <taxon>Salinisphaeraceae</taxon>
        <taxon>Salinisphaera</taxon>
    </lineage>
</organism>
<dbReference type="RefSeq" id="WP_021031312.1">
    <property type="nucleotide sequence ID" value="NZ_AFNV02000003.1"/>
</dbReference>
<dbReference type="STRING" id="1033802.SSPSH_000484"/>